<sequence length="76" mass="7676">MEEIQPAPAQPSGHSSTTTLHRTRPSPAAPPGSDQPSPGSSNGIPLILAVCLEVTTLPTALPVMSAGLDATAMQAF</sequence>
<evidence type="ECO:0000313" key="2">
    <source>
        <dbReference type="EMBL" id="KAK8084897.1"/>
    </source>
</evidence>
<gene>
    <name evidence="2" type="ORF">PG997_006168</name>
</gene>
<feature type="region of interest" description="Disordered" evidence="1">
    <location>
        <begin position="1"/>
        <end position="44"/>
    </location>
</feature>
<reference evidence="2 3" key="1">
    <citation type="submission" date="2023-01" db="EMBL/GenBank/DDBJ databases">
        <title>Analysis of 21 Apiospora genomes using comparative genomics revels a genus with tremendous synthesis potential of carbohydrate active enzymes and secondary metabolites.</title>
        <authorList>
            <person name="Sorensen T."/>
        </authorList>
    </citation>
    <scope>NUCLEOTIDE SEQUENCE [LARGE SCALE GENOMIC DNA]</scope>
    <source>
        <strain evidence="2 3">CBS 114990</strain>
    </source>
</reference>
<protein>
    <submittedName>
        <fullName evidence="2">Uncharacterized protein</fullName>
    </submittedName>
</protein>
<proteinExistence type="predicted"/>
<keyword evidence="3" id="KW-1185">Reference proteome</keyword>
<evidence type="ECO:0000313" key="3">
    <source>
        <dbReference type="Proteomes" id="UP001433268"/>
    </source>
</evidence>
<dbReference type="EMBL" id="JAQQWN010000005">
    <property type="protein sequence ID" value="KAK8084897.1"/>
    <property type="molecule type" value="Genomic_DNA"/>
</dbReference>
<accession>A0ABR1WN41</accession>
<dbReference type="Proteomes" id="UP001433268">
    <property type="component" value="Unassembled WGS sequence"/>
</dbReference>
<evidence type="ECO:0000256" key="1">
    <source>
        <dbReference type="SAM" id="MobiDB-lite"/>
    </source>
</evidence>
<feature type="compositionally biased region" description="Low complexity" evidence="1">
    <location>
        <begin position="31"/>
        <end position="41"/>
    </location>
</feature>
<organism evidence="2 3">
    <name type="scientific">Apiospora hydei</name>
    <dbReference type="NCBI Taxonomy" id="1337664"/>
    <lineage>
        <taxon>Eukaryota</taxon>
        <taxon>Fungi</taxon>
        <taxon>Dikarya</taxon>
        <taxon>Ascomycota</taxon>
        <taxon>Pezizomycotina</taxon>
        <taxon>Sordariomycetes</taxon>
        <taxon>Xylariomycetidae</taxon>
        <taxon>Amphisphaeriales</taxon>
        <taxon>Apiosporaceae</taxon>
        <taxon>Apiospora</taxon>
    </lineage>
</organism>
<dbReference type="GeneID" id="92043543"/>
<dbReference type="RefSeq" id="XP_066669406.1">
    <property type="nucleotide sequence ID" value="XM_066810483.1"/>
</dbReference>
<comment type="caution">
    <text evidence="2">The sequence shown here is derived from an EMBL/GenBank/DDBJ whole genome shotgun (WGS) entry which is preliminary data.</text>
</comment>
<name>A0ABR1WN41_9PEZI</name>